<proteinExistence type="predicted"/>
<protein>
    <submittedName>
        <fullName evidence="1">Uncharacterized protein</fullName>
    </submittedName>
</protein>
<dbReference type="RefSeq" id="WP_237384133.1">
    <property type="nucleotide sequence ID" value="NZ_CP071793.1"/>
</dbReference>
<evidence type="ECO:0000313" key="1">
    <source>
        <dbReference type="EMBL" id="QTD54034.1"/>
    </source>
</evidence>
<sequence>MNLAEDREQIDAVDASVWKAVDPFIYKNEPNEALRWLRVMTELTQARSWALVKCRYRVLHHDAPDSFQPDHYHAWRNVE</sequence>
<evidence type="ECO:0000313" key="2">
    <source>
        <dbReference type="Proteomes" id="UP000663929"/>
    </source>
</evidence>
<name>A0A8A4TY67_SULCO</name>
<dbReference type="AlphaFoldDB" id="A0A8A4TY67"/>
<dbReference type="EMBL" id="CP071793">
    <property type="protein sequence ID" value="QTD54034.1"/>
    <property type="molecule type" value="Genomic_DNA"/>
</dbReference>
<reference evidence="1" key="1">
    <citation type="submission" date="2021-03" db="EMBL/GenBank/DDBJ databases">
        <title>Acanthopleuribacteraceae sp. M133.</title>
        <authorList>
            <person name="Wang G."/>
        </authorList>
    </citation>
    <scope>NUCLEOTIDE SEQUENCE</scope>
    <source>
        <strain evidence="1">M133</strain>
    </source>
</reference>
<accession>A0A8A4TY67</accession>
<dbReference type="Proteomes" id="UP000663929">
    <property type="component" value="Chromosome"/>
</dbReference>
<dbReference type="KEGG" id="scor:J3U87_16430"/>
<keyword evidence="2" id="KW-1185">Reference proteome</keyword>
<organism evidence="1 2">
    <name type="scientific">Sulfidibacter corallicola</name>
    <dbReference type="NCBI Taxonomy" id="2818388"/>
    <lineage>
        <taxon>Bacteria</taxon>
        <taxon>Pseudomonadati</taxon>
        <taxon>Acidobacteriota</taxon>
        <taxon>Holophagae</taxon>
        <taxon>Acanthopleuribacterales</taxon>
        <taxon>Acanthopleuribacteraceae</taxon>
        <taxon>Sulfidibacter</taxon>
    </lineage>
</organism>
<gene>
    <name evidence="1" type="ORF">J3U87_16430</name>
</gene>